<keyword evidence="1" id="KW-0863">Zinc-finger</keyword>
<dbReference type="EMBL" id="BKCJ010007850">
    <property type="protein sequence ID" value="GEU79331.1"/>
    <property type="molecule type" value="Genomic_DNA"/>
</dbReference>
<keyword evidence="4" id="KW-0808">Transferase</keyword>
<feature type="domain" description="CCHC-type" evidence="3">
    <location>
        <begin position="650"/>
        <end position="663"/>
    </location>
</feature>
<dbReference type="InterPro" id="IPR032567">
    <property type="entry name" value="RTL1-rel"/>
</dbReference>
<evidence type="ECO:0000256" key="1">
    <source>
        <dbReference type="PROSITE-ProRule" id="PRU00047"/>
    </source>
</evidence>
<keyword evidence="1" id="KW-0479">Metal-binding</keyword>
<dbReference type="SUPFAM" id="SSF57756">
    <property type="entry name" value="Retrovirus zinc finger-like domains"/>
    <property type="match status" value="1"/>
</dbReference>
<evidence type="ECO:0000259" key="3">
    <source>
        <dbReference type="PROSITE" id="PS50158"/>
    </source>
</evidence>
<dbReference type="Pfam" id="PF08284">
    <property type="entry name" value="RVP_2"/>
    <property type="match status" value="1"/>
</dbReference>
<dbReference type="PANTHER" id="PTHR15503:SF45">
    <property type="entry name" value="RNA-DIRECTED DNA POLYMERASE HOMOLOG"/>
    <property type="match status" value="1"/>
</dbReference>
<dbReference type="PROSITE" id="PS50158">
    <property type="entry name" value="ZF_CCHC"/>
    <property type="match status" value="1"/>
</dbReference>
<dbReference type="Pfam" id="PF00098">
    <property type="entry name" value="zf-CCHC"/>
    <property type="match status" value="1"/>
</dbReference>
<name>A0A6L2MZD8_TANCI</name>
<dbReference type="GO" id="GO:0008270">
    <property type="term" value="F:zinc ion binding"/>
    <property type="evidence" value="ECO:0007669"/>
    <property type="project" value="UniProtKB-KW"/>
</dbReference>
<feature type="region of interest" description="Disordered" evidence="2">
    <location>
        <begin position="590"/>
        <end position="609"/>
    </location>
</feature>
<dbReference type="SMART" id="SM00343">
    <property type="entry name" value="ZnF_C2HC"/>
    <property type="match status" value="2"/>
</dbReference>
<dbReference type="Gene3D" id="4.10.60.10">
    <property type="entry name" value="Zinc finger, CCHC-type"/>
    <property type="match status" value="1"/>
</dbReference>
<dbReference type="InterPro" id="IPR001878">
    <property type="entry name" value="Znf_CCHC"/>
</dbReference>
<dbReference type="PANTHER" id="PTHR15503">
    <property type="entry name" value="LDOC1 RELATED"/>
    <property type="match status" value="1"/>
</dbReference>
<reference evidence="4" key="1">
    <citation type="journal article" date="2019" name="Sci. Rep.">
        <title>Draft genome of Tanacetum cinerariifolium, the natural source of mosquito coil.</title>
        <authorList>
            <person name="Yamashiro T."/>
            <person name="Shiraishi A."/>
            <person name="Satake H."/>
            <person name="Nakayama K."/>
        </authorList>
    </citation>
    <scope>NUCLEOTIDE SEQUENCE</scope>
</reference>
<dbReference type="CDD" id="cd00303">
    <property type="entry name" value="retropepsin_like"/>
    <property type="match status" value="1"/>
</dbReference>
<dbReference type="InterPro" id="IPR043502">
    <property type="entry name" value="DNA/RNA_pol_sf"/>
</dbReference>
<keyword evidence="4" id="KW-0695">RNA-directed DNA polymerase</keyword>
<keyword evidence="1" id="KW-0862">Zinc</keyword>
<dbReference type="Gene3D" id="2.40.70.10">
    <property type="entry name" value="Acid Proteases"/>
    <property type="match status" value="1"/>
</dbReference>
<keyword evidence="4" id="KW-0548">Nucleotidyltransferase</keyword>
<dbReference type="Pfam" id="PF03732">
    <property type="entry name" value="Retrotrans_gag"/>
    <property type="match status" value="1"/>
</dbReference>
<dbReference type="InterPro" id="IPR036875">
    <property type="entry name" value="Znf_CCHC_sf"/>
</dbReference>
<dbReference type="Gene3D" id="3.30.70.270">
    <property type="match status" value="1"/>
</dbReference>
<dbReference type="GO" id="GO:0003676">
    <property type="term" value="F:nucleic acid binding"/>
    <property type="evidence" value="ECO:0007669"/>
    <property type="project" value="InterPro"/>
</dbReference>
<dbReference type="InterPro" id="IPR005162">
    <property type="entry name" value="Retrotrans_gag_dom"/>
</dbReference>
<evidence type="ECO:0000313" key="4">
    <source>
        <dbReference type="EMBL" id="GEU79331.1"/>
    </source>
</evidence>
<protein>
    <submittedName>
        <fullName evidence="4">Reverse transcriptase domain-containing protein</fullName>
    </submittedName>
</protein>
<dbReference type="GO" id="GO:0003964">
    <property type="term" value="F:RNA-directed DNA polymerase activity"/>
    <property type="evidence" value="ECO:0007669"/>
    <property type="project" value="UniProtKB-KW"/>
</dbReference>
<organism evidence="4">
    <name type="scientific">Tanacetum cinerariifolium</name>
    <name type="common">Dalmatian daisy</name>
    <name type="synonym">Chrysanthemum cinerariifolium</name>
    <dbReference type="NCBI Taxonomy" id="118510"/>
    <lineage>
        <taxon>Eukaryota</taxon>
        <taxon>Viridiplantae</taxon>
        <taxon>Streptophyta</taxon>
        <taxon>Embryophyta</taxon>
        <taxon>Tracheophyta</taxon>
        <taxon>Spermatophyta</taxon>
        <taxon>Magnoliopsida</taxon>
        <taxon>eudicotyledons</taxon>
        <taxon>Gunneridae</taxon>
        <taxon>Pentapetalae</taxon>
        <taxon>asterids</taxon>
        <taxon>campanulids</taxon>
        <taxon>Asterales</taxon>
        <taxon>Asteraceae</taxon>
        <taxon>Asteroideae</taxon>
        <taxon>Anthemideae</taxon>
        <taxon>Anthemidinae</taxon>
        <taxon>Tanacetum</taxon>
    </lineage>
</organism>
<dbReference type="AlphaFoldDB" id="A0A6L2MZD8"/>
<gene>
    <name evidence="4" type="ORF">Tci_051309</name>
</gene>
<dbReference type="SUPFAM" id="SSF56672">
    <property type="entry name" value="DNA/RNA polymerases"/>
    <property type="match status" value="1"/>
</dbReference>
<comment type="caution">
    <text evidence="4">The sequence shown here is derived from an EMBL/GenBank/DDBJ whole genome shotgun (WGS) entry which is preliminary data.</text>
</comment>
<dbReference type="Gene3D" id="3.10.10.10">
    <property type="entry name" value="HIV Type 1 Reverse Transcriptase, subunit A, domain 1"/>
    <property type="match status" value="1"/>
</dbReference>
<sequence length="721" mass="81398">MIHKSYCIPITAQSSSAVASLCISSGNLSSLAVESCSGSGNSSLPVGMPCAFYSQQVEEALATYKEMEMVKMEIFEMEIQMRMIGVLGLLLENRTIETKVAFIMSWRELLKLMTEVYCPRNEIQKMKYELWNLTVKNKDLAAYTQRFQQLTMICTKMVPKEEDRVEKFIRGLLDKIQGNVIAVEPMRLQDAVRIANNLINQKLNGYAVKNDKNKRRLLPLYNKCKLHHEGSCTVRCRKCNKVGHLTWDSGGPKPWKQSWKQDSVGEARGKAYVLGGGDANPDSNVVTSMFLLNNYYAFVLFDSGIDRSFMSTNFSTLLDITPNTLDVSYAVKLADERVSETNTVLRGYMLGLLGHLFNIYLMSLELGSFNVIISMDWLENHYAVIVFEFQIDLVPGTAPVAQALSRLASSELQELSTQLQELSDKGFIRPGSLPWEAPVLFVKKKYGSFRVCIDYRKLNKLTMKNQYPLLRIDDLFDQLMISTMAITLRYIDTRPNGDAFRKCIISGPYKHTTILVQAVATTDDSPAIPEHTIVKTPMNMSPANKAHFEAEKEAIHLILTGIGDEIYSTVDACQTVQEIYKGKEIAKPITPPSEIASEEDSDPEQAQRDKDMQKNLALIAKQFGNQITMNVAGARENVGSPVVQPSGIQCFNCKEFGHFAKECIKPKRVKDSAYHKEKMLLCKQAEKGVPLQAEKYEWLDDTYEEIDEQELEAHYSYMAKI</sequence>
<dbReference type="InterPro" id="IPR043128">
    <property type="entry name" value="Rev_trsase/Diguanyl_cyclase"/>
</dbReference>
<proteinExistence type="predicted"/>
<evidence type="ECO:0000256" key="2">
    <source>
        <dbReference type="SAM" id="MobiDB-lite"/>
    </source>
</evidence>
<accession>A0A6L2MZD8</accession>
<dbReference type="InterPro" id="IPR021109">
    <property type="entry name" value="Peptidase_aspartic_dom_sf"/>
</dbReference>